<dbReference type="Gene3D" id="6.10.250.790">
    <property type="match status" value="1"/>
</dbReference>
<accession>A0A6V8MQ30</accession>
<dbReference type="Pfam" id="PF05164">
    <property type="entry name" value="ZapA"/>
    <property type="match status" value="1"/>
</dbReference>
<dbReference type="RefSeq" id="WP_183356806.1">
    <property type="nucleotide sequence ID" value="NZ_BLXX01000024.1"/>
</dbReference>
<dbReference type="GO" id="GO:0051301">
    <property type="term" value="P:cell division"/>
    <property type="evidence" value="ECO:0007669"/>
    <property type="project" value="UniProtKB-KW"/>
</dbReference>
<comment type="caution">
    <text evidence="1">The sequence shown here is derived from an EMBL/GenBank/DDBJ whole genome shotgun (WGS) entry which is preliminary data.</text>
</comment>
<dbReference type="InterPro" id="IPR053712">
    <property type="entry name" value="Bac_CellDiv_Activator"/>
</dbReference>
<evidence type="ECO:0000313" key="2">
    <source>
        <dbReference type="Proteomes" id="UP000556026"/>
    </source>
</evidence>
<dbReference type="SUPFAM" id="SSF102829">
    <property type="entry name" value="Cell division protein ZapA-like"/>
    <property type="match status" value="1"/>
</dbReference>
<name>A0A6V8MQ30_9BACT</name>
<sequence length="92" mass="9975">MIATHSIKVLGRELQVKSAASSEHVAQVEALVNEKLAEASAATTGGDTQIVSILAMLNIAEAYLTLKEECEEERRANRERLGGLLDRLEGQK</sequence>
<reference evidence="2" key="1">
    <citation type="submission" date="2020-06" db="EMBL/GenBank/DDBJ databases">
        <title>Draft genomic sequence of Geomonas sp. Red330.</title>
        <authorList>
            <person name="Itoh H."/>
            <person name="Zhenxing X."/>
            <person name="Ushijima N."/>
            <person name="Masuda Y."/>
            <person name="Shiratori Y."/>
            <person name="Senoo K."/>
        </authorList>
    </citation>
    <scope>NUCLEOTIDE SEQUENCE [LARGE SCALE GENOMIC DNA]</scope>
    <source>
        <strain evidence="2">Red330</strain>
    </source>
</reference>
<dbReference type="Proteomes" id="UP000556026">
    <property type="component" value="Unassembled WGS sequence"/>
</dbReference>
<dbReference type="EMBL" id="BLXX01000024">
    <property type="protein sequence ID" value="GFO62024.1"/>
    <property type="molecule type" value="Genomic_DNA"/>
</dbReference>
<organism evidence="1 2">
    <name type="scientific">Geomonas silvestris</name>
    <dbReference type="NCBI Taxonomy" id="2740184"/>
    <lineage>
        <taxon>Bacteria</taxon>
        <taxon>Pseudomonadati</taxon>
        <taxon>Thermodesulfobacteriota</taxon>
        <taxon>Desulfuromonadia</taxon>
        <taxon>Geobacterales</taxon>
        <taxon>Geobacteraceae</taxon>
        <taxon>Geomonas</taxon>
    </lineage>
</organism>
<proteinExistence type="predicted"/>
<evidence type="ECO:0000313" key="1">
    <source>
        <dbReference type="EMBL" id="GFO62024.1"/>
    </source>
</evidence>
<keyword evidence="1" id="KW-0132">Cell division</keyword>
<gene>
    <name evidence="1" type="primary">zapA</name>
    <name evidence="1" type="ORF">GMST_43490</name>
</gene>
<dbReference type="AlphaFoldDB" id="A0A6V8MQ30"/>
<protein>
    <submittedName>
        <fullName evidence="1">Cell division protein ZapA</fullName>
    </submittedName>
</protein>
<keyword evidence="1" id="KW-0131">Cell cycle</keyword>
<dbReference type="InterPro" id="IPR007838">
    <property type="entry name" value="Cell_div_ZapA-like"/>
</dbReference>
<dbReference type="InterPro" id="IPR036192">
    <property type="entry name" value="Cell_div_ZapA-like_sf"/>
</dbReference>
<keyword evidence="2" id="KW-1185">Reference proteome</keyword>